<dbReference type="KEGG" id="dca:Desca_2410"/>
<feature type="transmembrane region" description="Helical" evidence="2">
    <location>
        <begin position="55"/>
        <end position="74"/>
    </location>
</feature>
<feature type="region of interest" description="Disordered" evidence="1">
    <location>
        <begin position="255"/>
        <end position="335"/>
    </location>
</feature>
<reference evidence="4 5" key="1">
    <citation type="submission" date="2011-05" db="EMBL/GenBank/DDBJ databases">
        <title>Complete sequence of Desulfotomaculum carboxydivorans CO-1-SRB.</title>
        <authorList>
            <consortium name="US DOE Joint Genome Institute"/>
            <person name="Lucas S."/>
            <person name="Han J."/>
            <person name="Lapidus A."/>
            <person name="Cheng J.-F."/>
            <person name="Goodwin L."/>
            <person name="Pitluck S."/>
            <person name="Peters L."/>
            <person name="Mikhailova N."/>
            <person name="Lu M."/>
            <person name="Han C."/>
            <person name="Tapia R."/>
            <person name="Land M."/>
            <person name="Hauser L."/>
            <person name="Kyrpides N."/>
            <person name="Ivanova N."/>
            <person name="Pagani I."/>
            <person name="Stams A."/>
            <person name="Plugge C."/>
            <person name="Muyzer G."/>
            <person name="Kuever J."/>
            <person name="Parshina S."/>
            <person name="Ivanova A."/>
            <person name="Nazina T."/>
            <person name="Woyke T."/>
        </authorList>
    </citation>
    <scope>NUCLEOTIDE SEQUENCE [LARGE SCALE GENOMIC DNA]</scope>
    <source>
        <strain evidence="5">DSM 14880 / VKM B-2319 / CO-1-SRB</strain>
    </source>
</reference>
<feature type="domain" description="Anti-sigma factor RsgI-like middle" evidence="3">
    <location>
        <begin position="82"/>
        <end position="210"/>
    </location>
</feature>
<proteinExistence type="predicted"/>
<evidence type="ECO:0000313" key="5">
    <source>
        <dbReference type="Proteomes" id="UP000009226"/>
    </source>
</evidence>
<dbReference type="Proteomes" id="UP000009226">
    <property type="component" value="Chromosome"/>
</dbReference>
<dbReference type="EMBL" id="CP002736">
    <property type="protein sequence ID" value="AEF95239.1"/>
    <property type="molecule type" value="Genomic_DNA"/>
</dbReference>
<sequence>MAKVKAVVMAVQDKYKNALVYTEDGQYIKTRIKPDPPLGEVVLVTTSPMLINKKFFAVAAAVMLILFAGLWPRFAPPPAAAAYLNLSLQPEIGIWVGHDGKVTRAELAGDHSFSENLKGKELYPALEQLIQYAGEQGYLKNNQDIVIGSLIRSEETSIPGIDENSLRDFLCNQFKKSGYQGAVVVTVQDGNLVKSAKNAELPLGKYIVYERCRLQNRPVSLETLRKQDISSALTEAGINARDLFGKAYVEINNTPAVQSPRDVDNSNHRPMPMHQNAEPGTPGREHQPPAGMMEQGQPMGQSATGANTDRMNHSTSENASYSGMPTQHGNHMGMQ</sequence>
<keyword evidence="2" id="KW-0812">Transmembrane</keyword>
<organism evidence="4 5">
    <name type="scientific">Desulfotomaculum nigrificans (strain DSM 14880 / VKM B-2319 / CO-1-SRB)</name>
    <name type="common">Desulfotomaculum carboxydivorans</name>
    <dbReference type="NCBI Taxonomy" id="868595"/>
    <lineage>
        <taxon>Bacteria</taxon>
        <taxon>Bacillati</taxon>
        <taxon>Bacillota</taxon>
        <taxon>Clostridia</taxon>
        <taxon>Eubacteriales</taxon>
        <taxon>Desulfotomaculaceae</taxon>
        <taxon>Desulfotomaculum</taxon>
    </lineage>
</organism>
<evidence type="ECO:0000256" key="2">
    <source>
        <dbReference type="SAM" id="Phobius"/>
    </source>
</evidence>
<gene>
    <name evidence="4" type="ordered locus">Desca_2410</name>
</gene>
<dbReference type="Pfam" id="PF23750">
    <property type="entry name" value="RsgI_M"/>
    <property type="match status" value="1"/>
</dbReference>
<dbReference type="eggNOG" id="COG5183">
    <property type="taxonomic scope" value="Bacteria"/>
</dbReference>
<keyword evidence="2" id="KW-0472">Membrane</keyword>
<keyword evidence="5" id="KW-1185">Reference proteome</keyword>
<protein>
    <recommendedName>
        <fullName evidence="3">Anti-sigma factor RsgI-like middle domain-containing protein</fullName>
    </recommendedName>
</protein>
<dbReference type="RefSeq" id="WP_013810727.1">
    <property type="nucleotide sequence ID" value="NC_015565.1"/>
</dbReference>
<dbReference type="HOGENOM" id="CLU_926615_0_0_9"/>
<dbReference type="InterPro" id="IPR055431">
    <property type="entry name" value="RsgI_M"/>
</dbReference>
<dbReference type="AlphaFoldDB" id="F6B3T0"/>
<evidence type="ECO:0000259" key="3">
    <source>
        <dbReference type="Pfam" id="PF23750"/>
    </source>
</evidence>
<name>F6B3T0_DESCC</name>
<feature type="compositionally biased region" description="Polar residues" evidence="1">
    <location>
        <begin position="298"/>
        <end position="329"/>
    </location>
</feature>
<evidence type="ECO:0000313" key="4">
    <source>
        <dbReference type="EMBL" id="AEF95239.1"/>
    </source>
</evidence>
<evidence type="ECO:0000256" key="1">
    <source>
        <dbReference type="SAM" id="MobiDB-lite"/>
    </source>
</evidence>
<dbReference type="STRING" id="868595.Desca_2410"/>
<keyword evidence="2" id="KW-1133">Transmembrane helix</keyword>
<accession>F6B3T0</accession>